<reference evidence="3 4" key="1">
    <citation type="submission" date="2020-11" db="EMBL/GenBank/DDBJ databases">
        <title>Carbohydrate-dependent, anaerobic sulfur respiration: A novel catabolism in halophilic archaea.</title>
        <authorList>
            <person name="Sorokin D.Y."/>
            <person name="Messina E."/>
            <person name="Smedile F."/>
            <person name="La Cono V."/>
            <person name="Hallsworth J.E."/>
            <person name="Yakimov M.M."/>
        </authorList>
    </citation>
    <scope>NUCLEOTIDE SEQUENCE [LARGE SCALE GENOMIC DNA]</scope>
    <source>
        <strain evidence="3 4">HSR12-2</strain>
    </source>
</reference>
<feature type="domain" description="DUF7308" evidence="2">
    <location>
        <begin position="277"/>
        <end position="500"/>
    </location>
</feature>
<dbReference type="Pfam" id="PF23985">
    <property type="entry name" value="DUF7308"/>
    <property type="match status" value="1"/>
</dbReference>
<feature type="transmembrane region" description="Helical" evidence="1">
    <location>
        <begin position="12"/>
        <end position="37"/>
    </location>
</feature>
<keyword evidence="1" id="KW-1133">Transmembrane helix</keyword>
<dbReference type="KEGG" id="hds:HSR122_2168"/>
<sequence>MSITSRGQSETVGFVLVIALVLAGAGLTVAIGGAAILDTQASNEYQRAEHSMTLFDSRAAMVALGDADAQRVSLGHDRGTISVHDDTGWMRITHANYSDSGETEMIFNETLGSVVYESEEGTIAYQGGGVWKTQQGGQAQMISPPEFHYRGATLTLPAIQVTGDGAASGSVDLTVTPRQQARVVYPNATTATEDGTGAPYDETATTSYRNYTNPVRSGTVNVTVHSEYADGWETYFRERTTGNTTREGDTVTLTLATTSGPPGAFEMPVFGTEDYVEASGIGDDHPLTDFETSVVFDEGGGTNEFSYWYEDEDSGTQWELHVSPKNSGNFDASDEPDVYIAQYFYDGNSVEEYEVWETTVSASSDAIEWSEKDNGDPELTIDFMAADTETEMEYDDSGVKTGGGKSGDVCDGNQWCFGENINDKDTEMKNEVTLDGHGTIGGCEPGTYSKGETDTGCMLGHIVNHYLSEAGPDVRLHAKTGPGGSDPIQQGRSGGTLLYEEQPGARFVTYLHVTKNEVDVDLD</sequence>
<dbReference type="Pfam" id="PF23960">
    <property type="entry name" value="DUF7289"/>
    <property type="match status" value="1"/>
</dbReference>
<dbReference type="InterPro" id="IPR055713">
    <property type="entry name" value="DUF7289"/>
</dbReference>
<organism evidence="3 4">
    <name type="scientific">Halapricum desulfuricans</name>
    <dbReference type="NCBI Taxonomy" id="2841257"/>
    <lineage>
        <taxon>Archaea</taxon>
        <taxon>Methanobacteriati</taxon>
        <taxon>Methanobacteriota</taxon>
        <taxon>Stenosarchaea group</taxon>
        <taxon>Halobacteria</taxon>
        <taxon>Halobacteriales</taxon>
        <taxon>Haloarculaceae</taxon>
        <taxon>Halapricum</taxon>
    </lineage>
</organism>
<keyword evidence="4" id="KW-1185">Reference proteome</keyword>
<keyword evidence="3" id="KW-0282">Flagellum</keyword>
<dbReference type="Proteomes" id="UP000662973">
    <property type="component" value="Chromosome"/>
</dbReference>
<protein>
    <submittedName>
        <fullName evidence="3">Putative pilin/flagellin</fullName>
    </submittedName>
</protein>
<keyword evidence="3" id="KW-0966">Cell projection</keyword>
<gene>
    <name evidence="3" type="ORF">HSR122_2168</name>
</gene>
<keyword evidence="1" id="KW-0812">Transmembrane</keyword>
<dbReference type="AlphaFoldDB" id="A0A897N579"/>
<accession>A0A897N579</accession>
<dbReference type="EMBL" id="CP064788">
    <property type="protein sequence ID" value="QSG09550.1"/>
    <property type="molecule type" value="Genomic_DNA"/>
</dbReference>
<evidence type="ECO:0000259" key="2">
    <source>
        <dbReference type="Pfam" id="PF23985"/>
    </source>
</evidence>
<evidence type="ECO:0000256" key="1">
    <source>
        <dbReference type="SAM" id="Phobius"/>
    </source>
</evidence>
<proteinExistence type="predicted"/>
<evidence type="ECO:0000313" key="3">
    <source>
        <dbReference type="EMBL" id="QSG09550.1"/>
    </source>
</evidence>
<keyword evidence="3" id="KW-0969">Cilium</keyword>
<dbReference type="InterPro" id="IPR055732">
    <property type="entry name" value="DUF7308"/>
</dbReference>
<name>A0A897N579_9EURY</name>
<keyword evidence="1" id="KW-0472">Membrane</keyword>
<evidence type="ECO:0000313" key="4">
    <source>
        <dbReference type="Proteomes" id="UP000662973"/>
    </source>
</evidence>